<dbReference type="RefSeq" id="WP_126948644.1">
    <property type="nucleotide sequence ID" value="NZ_RZHG01000027.1"/>
</dbReference>
<dbReference type="EMBL" id="RZHG01000027">
    <property type="protein sequence ID" value="RUR27827.1"/>
    <property type="molecule type" value="Genomic_DNA"/>
</dbReference>
<protein>
    <submittedName>
        <fullName evidence="1">Uncharacterized protein</fullName>
    </submittedName>
</protein>
<name>A0A3S0W4D4_9GAMM</name>
<proteinExistence type="predicted"/>
<dbReference type="Proteomes" id="UP000287336">
    <property type="component" value="Unassembled WGS sequence"/>
</dbReference>
<dbReference type="InterPro" id="IPR011010">
    <property type="entry name" value="DNA_brk_join_enz"/>
</dbReference>
<comment type="caution">
    <text evidence="1">The sequence shown here is derived from an EMBL/GenBank/DDBJ whole genome shotgun (WGS) entry which is preliminary data.</text>
</comment>
<reference evidence="1 2" key="1">
    <citation type="submission" date="2018-12" db="EMBL/GenBank/DDBJ databases">
        <title>three novel Halomonas strain isolated from plants.</title>
        <authorList>
            <person name="Sun C."/>
        </authorList>
    </citation>
    <scope>NUCLEOTIDE SEQUENCE [LARGE SCALE GENOMIC DNA]</scope>
    <source>
        <strain evidence="1 2">DSM 19434</strain>
    </source>
</reference>
<dbReference type="AlphaFoldDB" id="A0A3S0W4D4"/>
<dbReference type="SUPFAM" id="SSF56349">
    <property type="entry name" value="DNA breaking-rejoining enzymes"/>
    <property type="match status" value="1"/>
</dbReference>
<accession>A0A3S0W4D4</accession>
<sequence length="786" mass="89049">MLNGLPYPDEIRKEWWSIMNRSSLSAIEKRYADDIIRYAQPPLSFETLETAAALYASDIHAREFNSTIIALQKTNLIGRTAPQLIGTHYPVYYALTNRHQFPRNSNAFTIRAKRYFSHLFASVAKDKKISPRKFYDHVIASRDVICAILKSDYNITGTQEPIEKKLLDAINSDSLYAQRNSLKGKVDIFTMLATKKISPGKQLRNYQIKGSRNSNSNSNTIKNDPWHNQHLSMLASVSSPRRILIRNELSDQYDSSVGQRDIIGVEMEIVQNNNRNKKNNGLEEVSEEITLQRSTPNMLTRADDQQLVRRFTRHAPASSLAAVTDLARLTDETIYEILGLPLDRTLEQYAILLLSLGLPPQRLMRLTISQHANAVTSDKEDERPYWCIAESMLCYRLLDGPSAYHNNPKNQWVKITLPHGMAQFFNSLELYERPFRGARGHLNRQLKRHFQNKPGTMPTANRLSASSWLYRRPHAIDDVSAATLSGQFRLGLAAPAAYRQLQRAECQQLFNKTLKHLGITEFISPIKASINTLSTPTTIGSAIAQSAEFFQPIFEKIREVMREPHAQMSGWWLTKPFPIDALISLSQLVSAHELLGWQLASGARPIGPSSENRIGKKHQWIHDKDSARGIESRVVPLLTSIRNSLCSLQRWYASLISVANSAGVVIDDQRNGRLDTPGWLFRAKRGQQVVIRDMRWSDLSALSLPNLSGWPSNVTRHSLATHLRSHVSDAQVDALLGHASYGRSLSSPRADTMPAINEQSQLRHTLQAWLKTCGYQPLDWSHMPWN</sequence>
<evidence type="ECO:0000313" key="2">
    <source>
        <dbReference type="Proteomes" id="UP000287336"/>
    </source>
</evidence>
<dbReference type="GO" id="GO:0003677">
    <property type="term" value="F:DNA binding"/>
    <property type="evidence" value="ECO:0007669"/>
    <property type="project" value="InterPro"/>
</dbReference>
<evidence type="ECO:0000313" key="1">
    <source>
        <dbReference type="EMBL" id="RUR27827.1"/>
    </source>
</evidence>
<organism evidence="1 2">
    <name type="scientific">Vreelandella andesensis</name>
    <dbReference type="NCBI Taxonomy" id="447567"/>
    <lineage>
        <taxon>Bacteria</taxon>
        <taxon>Pseudomonadati</taxon>
        <taxon>Pseudomonadota</taxon>
        <taxon>Gammaproteobacteria</taxon>
        <taxon>Oceanospirillales</taxon>
        <taxon>Halomonadaceae</taxon>
        <taxon>Vreelandella</taxon>
    </lineage>
</organism>
<dbReference type="OrthoDB" id="6173997at2"/>
<keyword evidence="2" id="KW-1185">Reference proteome</keyword>
<gene>
    <name evidence="1" type="ORF">ELY33_14635</name>
</gene>